<gene>
    <name evidence="2" type="ORF">QBC42DRAFT_276813</name>
</gene>
<dbReference type="EMBL" id="MU865070">
    <property type="protein sequence ID" value="KAK4458418.1"/>
    <property type="molecule type" value="Genomic_DNA"/>
</dbReference>
<name>A0AAV9HCN6_9PEZI</name>
<feature type="compositionally biased region" description="Acidic residues" evidence="1">
    <location>
        <begin position="399"/>
        <end position="409"/>
    </location>
</feature>
<feature type="compositionally biased region" description="Basic and acidic residues" evidence="1">
    <location>
        <begin position="107"/>
        <end position="119"/>
    </location>
</feature>
<feature type="compositionally biased region" description="Acidic residues" evidence="1">
    <location>
        <begin position="475"/>
        <end position="486"/>
    </location>
</feature>
<feature type="compositionally biased region" description="Polar residues" evidence="1">
    <location>
        <begin position="313"/>
        <end position="323"/>
    </location>
</feature>
<comment type="caution">
    <text evidence="2">The sequence shown here is derived from an EMBL/GenBank/DDBJ whole genome shotgun (WGS) entry which is preliminary data.</text>
</comment>
<feature type="compositionally biased region" description="Low complexity" evidence="1">
    <location>
        <begin position="141"/>
        <end position="153"/>
    </location>
</feature>
<accession>A0AAV9HCN6</accession>
<dbReference type="AlphaFoldDB" id="A0AAV9HCN6"/>
<sequence length="616" mass="66695">MDAMDDTARLVSELHSKLADLDGKVAAYQRDMLAEFEKHMEACLKDYPENVSSEVSRVIAESMSRYPSLNPASPDALGSPAADHNKFGDRRKSPPPVLRHTSGVPKETPRDPHYREKEFHGLFTPTYLPLLEDRDRIAPAPASAPAQTTPTAPDSGMAPAPLSVDNVNKVEDSKTPKPPTIAAGRPAPIRRLTDISTSSVDSSSSESKIRRSALRRASSASSHKGSPRRVRFEFDGGEVLPSSSPQAVNIPALPGGAELLPEPASTSALVTEDESAVKTKPSSLRVDVDETFTTTSLLDVEGEEDSLPRPKKVSSTQALQALTRSPLEAGTTWTVVNPDPEEPPKMNGLNGAGGVDKTLSSKADSQVTIRAADDVPQRAPQPSKVTPPAQEARRSRNDESEEDESEDDWLSMRPKKSPSTLAPKKDWATSLPPPKTTSSQTNGKKHVAEDEDPLFDFEDDGGSKSNDTSKKYLPDDVDDEDEDDAPIEFTPKLRGLPKAIQTAIASDAERIKRLEKNPKSPSAVLFGHSMGSYNGAAIQSNPINNHKLYDEIAGMKDVHFFVGSVDGRSGVEAADLGSYRAMAKSYPTAPRSFTERLAMEEAMERNGRRGQDTDDE</sequence>
<organism evidence="2 3">
    <name type="scientific">Cladorrhinum samala</name>
    <dbReference type="NCBI Taxonomy" id="585594"/>
    <lineage>
        <taxon>Eukaryota</taxon>
        <taxon>Fungi</taxon>
        <taxon>Dikarya</taxon>
        <taxon>Ascomycota</taxon>
        <taxon>Pezizomycotina</taxon>
        <taxon>Sordariomycetes</taxon>
        <taxon>Sordariomycetidae</taxon>
        <taxon>Sordariales</taxon>
        <taxon>Podosporaceae</taxon>
        <taxon>Cladorrhinum</taxon>
    </lineage>
</organism>
<feature type="region of interest" description="Disordered" evidence="1">
    <location>
        <begin position="66"/>
        <end position="119"/>
    </location>
</feature>
<feature type="compositionally biased region" description="Basic and acidic residues" evidence="1">
    <location>
        <begin position="83"/>
        <end position="92"/>
    </location>
</feature>
<feature type="compositionally biased region" description="Polar residues" evidence="1">
    <location>
        <begin position="358"/>
        <end position="368"/>
    </location>
</feature>
<dbReference type="Proteomes" id="UP001321749">
    <property type="component" value="Unassembled WGS sequence"/>
</dbReference>
<protein>
    <submittedName>
        <fullName evidence="2">Uncharacterized protein</fullName>
    </submittedName>
</protein>
<keyword evidence="3" id="KW-1185">Reference proteome</keyword>
<evidence type="ECO:0000256" key="1">
    <source>
        <dbReference type="SAM" id="MobiDB-lite"/>
    </source>
</evidence>
<feature type="compositionally biased region" description="Low complexity" evidence="1">
    <location>
        <begin position="194"/>
        <end position="206"/>
    </location>
</feature>
<evidence type="ECO:0000313" key="3">
    <source>
        <dbReference type="Proteomes" id="UP001321749"/>
    </source>
</evidence>
<feature type="compositionally biased region" description="Acidic residues" evidence="1">
    <location>
        <begin position="449"/>
        <end position="460"/>
    </location>
</feature>
<proteinExistence type="predicted"/>
<feature type="region of interest" description="Disordered" evidence="1">
    <location>
        <begin position="141"/>
        <end position="275"/>
    </location>
</feature>
<reference evidence="2" key="1">
    <citation type="journal article" date="2023" name="Mol. Phylogenet. Evol.">
        <title>Genome-scale phylogeny and comparative genomics of the fungal order Sordariales.</title>
        <authorList>
            <person name="Hensen N."/>
            <person name="Bonometti L."/>
            <person name="Westerberg I."/>
            <person name="Brannstrom I.O."/>
            <person name="Guillou S."/>
            <person name="Cros-Aarteil S."/>
            <person name="Calhoun S."/>
            <person name="Haridas S."/>
            <person name="Kuo A."/>
            <person name="Mondo S."/>
            <person name="Pangilinan J."/>
            <person name="Riley R."/>
            <person name="LaButti K."/>
            <person name="Andreopoulos B."/>
            <person name="Lipzen A."/>
            <person name="Chen C."/>
            <person name="Yan M."/>
            <person name="Daum C."/>
            <person name="Ng V."/>
            <person name="Clum A."/>
            <person name="Steindorff A."/>
            <person name="Ohm R.A."/>
            <person name="Martin F."/>
            <person name="Silar P."/>
            <person name="Natvig D.O."/>
            <person name="Lalanne C."/>
            <person name="Gautier V."/>
            <person name="Ament-Velasquez S.L."/>
            <person name="Kruys A."/>
            <person name="Hutchinson M.I."/>
            <person name="Powell A.J."/>
            <person name="Barry K."/>
            <person name="Miller A.N."/>
            <person name="Grigoriev I.V."/>
            <person name="Debuchy R."/>
            <person name="Gladieux P."/>
            <person name="Hiltunen Thoren M."/>
            <person name="Johannesson H."/>
        </authorList>
    </citation>
    <scope>NUCLEOTIDE SEQUENCE</scope>
    <source>
        <strain evidence="2">PSN324</strain>
    </source>
</reference>
<evidence type="ECO:0000313" key="2">
    <source>
        <dbReference type="EMBL" id="KAK4458418.1"/>
    </source>
</evidence>
<feature type="region of interest" description="Disordered" evidence="1">
    <location>
        <begin position="297"/>
        <end position="493"/>
    </location>
</feature>
<reference evidence="2" key="2">
    <citation type="submission" date="2023-06" db="EMBL/GenBank/DDBJ databases">
        <authorList>
            <consortium name="Lawrence Berkeley National Laboratory"/>
            <person name="Mondo S.J."/>
            <person name="Hensen N."/>
            <person name="Bonometti L."/>
            <person name="Westerberg I."/>
            <person name="Brannstrom I.O."/>
            <person name="Guillou S."/>
            <person name="Cros-Aarteil S."/>
            <person name="Calhoun S."/>
            <person name="Haridas S."/>
            <person name="Kuo A."/>
            <person name="Pangilinan J."/>
            <person name="Riley R."/>
            <person name="Labutti K."/>
            <person name="Andreopoulos B."/>
            <person name="Lipzen A."/>
            <person name="Chen C."/>
            <person name="Yanf M."/>
            <person name="Daum C."/>
            <person name="Ng V."/>
            <person name="Clum A."/>
            <person name="Steindorff A."/>
            <person name="Ohm R."/>
            <person name="Martin F."/>
            <person name="Silar P."/>
            <person name="Natvig D."/>
            <person name="Lalanne C."/>
            <person name="Gautier V."/>
            <person name="Ament-Velasquez S.L."/>
            <person name="Kruys A."/>
            <person name="Hutchinson M.I."/>
            <person name="Powell A.J."/>
            <person name="Barry K."/>
            <person name="Miller A.N."/>
            <person name="Grigoriev I.V."/>
            <person name="Debuchy R."/>
            <person name="Gladieux P."/>
            <person name="Thoren M.H."/>
            <person name="Johannesson H."/>
        </authorList>
    </citation>
    <scope>NUCLEOTIDE SEQUENCE</scope>
    <source>
        <strain evidence="2">PSN324</strain>
    </source>
</reference>